<dbReference type="GO" id="GO:0070967">
    <property type="term" value="F:coenzyme F420 binding"/>
    <property type="evidence" value="ECO:0007669"/>
    <property type="project" value="TreeGrafter"/>
</dbReference>
<dbReference type="InterPro" id="IPR012349">
    <property type="entry name" value="Split_barrel_FMN-bd"/>
</dbReference>
<dbReference type="AlphaFoldDB" id="A0A1F7GEX0"/>
<comment type="caution">
    <text evidence="3">The sequence shown here is derived from an EMBL/GenBank/DDBJ whole genome shotgun (WGS) entry which is preliminary data.</text>
</comment>
<dbReference type="InterPro" id="IPR011576">
    <property type="entry name" value="Pyridox_Oxase_N"/>
</dbReference>
<dbReference type="EMBL" id="MFZH01000046">
    <property type="protein sequence ID" value="OGK17439.1"/>
    <property type="molecule type" value="Genomic_DNA"/>
</dbReference>
<reference evidence="3 4" key="1">
    <citation type="journal article" date="2016" name="Nat. Commun.">
        <title>Thousands of microbial genomes shed light on interconnected biogeochemical processes in an aquifer system.</title>
        <authorList>
            <person name="Anantharaman K."/>
            <person name="Brown C.T."/>
            <person name="Hug L.A."/>
            <person name="Sharon I."/>
            <person name="Castelle C.J."/>
            <person name="Probst A.J."/>
            <person name="Thomas B.C."/>
            <person name="Singh A."/>
            <person name="Wilkins M.J."/>
            <person name="Karaoz U."/>
            <person name="Brodie E.L."/>
            <person name="Williams K.H."/>
            <person name="Hubbard S.S."/>
            <person name="Banfield J.F."/>
        </authorList>
    </citation>
    <scope>NUCLEOTIDE SEQUENCE [LARGE SCALE GENOMIC DNA]</scope>
</reference>
<dbReference type="InterPro" id="IPR052019">
    <property type="entry name" value="F420H2_bilvrd_red/Heme_oxyg"/>
</dbReference>
<sequence>MPLNKSEIDQLLKKEEIVYLATSDLKGNPHVKPIWFVWNKGKIWFETHIPTRAFRNIKENNKIMLCFGGKVTYLVWGKVKWYKEKDAPVPFRKMLWDKYKDDMDDSYITNETRIFEVIVEKETSWHYADEDWE</sequence>
<dbReference type="PANTHER" id="PTHR35176">
    <property type="entry name" value="HEME OXYGENASE HI_0854-RELATED"/>
    <property type="match status" value="1"/>
</dbReference>
<dbReference type="SUPFAM" id="SSF50475">
    <property type="entry name" value="FMN-binding split barrel"/>
    <property type="match status" value="1"/>
</dbReference>
<organism evidence="3 4">
    <name type="scientific">Candidatus Roizmanbacteria bacterium RIFCSPHIGHO2_01_FULL_39_24</name>
    <dbReference type="NCBI Taxonomy" id="1802032"/>
    <lineage>
        <taxon>Bacteria</taxon>
        <taxon>Candidatus Roizmaniibacteriota</taxon>
    </lineage>
</organism>
<name>A0A1F7GEX0_9BACT</name>
<dbReference type="PANTHER" id="PTHR35176:SF6">
    <property type="entry name" value="HEME OXYGENASE HI_0854-RELATED"/>
    <property type="match status" value="1"/>
</dbReference>
<evidence type="ECO:0000313" key="4">
    <source>
        <dbReference type="Proteomes" id="UP000176850"/>
    </source>
</evidence>
<evidence type="ECO:0000313" key="3">
    <source>
        <dbReference type="EMBL" id="OGK17439.1"/>
    </source>
</evidence>
<accession>A0A1F7GEX0</accession>
<dbReference type="Proteomes" id="UP000176850">
    <property type="component" value="Unassembled WGS sequence"/>
</dbReference>
<dbReference type="Gene3D" id="2.30.110.10">
    <property type="entry name" value="Electron Transport, Fmn-binding Protein, Chain A"/>
    <property type="match status" value="1"/>
</dbReference>
<dbReference type="Pfam" id="PF01243">
    <property type="entry name" value="PNPOx_N"/>
    <property type="match status" value="1"/>
</dbReference>
<gene>
    <name evidence="3" type="ORF">A2799_03230</name>
</gene>
<dbReference type="GO" id="GO:0005829">
    <property type="term" value="C:cytosol"/>
    <property type="evidence" value="ECO:0007669"/>
    <property type="project" value="TreeGrafter"/>
</dbReference>
<feature type="domain" description="Pyridoxamine 5'-phosphate oxidase N-terminal" evidence="2">
    <location>
        <begin position="6"/>
        <end position="125"/>
    </location>
</feature>
<evidence type="ECO:0000259" key="2">
    <source>
        <dbReference type="Pfam" id="PF01243"/>
    </source>
</evidence>
<dbReference type="GO" id="GO:0016627">
    <property type="term" value="F:oxidoreductase activity, acting on the CH-CH group of donors"/>
    <property type="evidence" value="ECO:0007669"/>
    <property type="project" value="TreeGrafter"/>
</dbReference>
<evidence type="ECO:0000256" key="1">
    <source>
        <dbReference type="ARBA" id="ARBA00023002"/>
    </source>
</evidence>
<keyword evidence="1" id="KW-0560">Oxidoreductase</keyword>
<proteinExistence type="predicted"/>
<protein>
    <recommendedName>
        <fullName evidence="2">Pyridoxamine 5'-phosphate oxidase N-terminal domain-containing protein</fullName>
    </recommendedName>
</protein>